<dbReference type="Gene3D" id="3.40.50.720">
    <property type="entry name" value="NAD(P)-binding Rossmann-like Domain"/>
    <property type="match status" value="1"/>
</dbReference>
<protein>
    <submittedName>
        <fullName evidence="4">SDR family NAD(P)-dependent oxidoreductase</fullName>
    </submittedName>
</protein>
<dbReference type="EMBL" id="DVKS01000202">
    <property type="protein sequence ID" value="HIT42848.1"/>
    <property type="molecule type" value="Genomic_DNA"/>
</dbReference>
<evidence type="ECO:0000256" key="2">
    <source>
        <dbReference type="ARBA" id="ARBA00022857"/>
    </source>
</evidence>
<evidence type="ECO:0000256" key="3">
    <source>
        <dbReference type="ARBA" id="ARBA00023002"/>
    </source>
</evidence>
<reference evidence="4" key="1">
    <citation type="submission" date="2020-10" db="EMBL/GenBank/DDBJ databases">
        <authorList>
            <person name="Gilroy R."/>
        </authorList>
    </citation>
    <scope>NUCLEOTIDE SEQUENCE</scope>
    <source>
        <strain evidence="4">CHK123-3438</strain>
    </source>
</reference>
<sequence>MRIAVITGASSGMGMECAVQLADRYGRYLDEIWLIARRKEKMEALKGQLPVSLRLFPTDITDRIQLERLKMALEEEKPKVLFLVNAAGFGKIGPVGSLPLETEAGMIRLNCQALCTVTHMVLPYMADNGRILQFASSAAFLPQPRFAIYAATKSFVLSYSRALNVELKSRRICVTAVCPGPVKTEFFDTAGAFSQIPLYKRLSMADPVKVVRKAIRDSAAGRSVSVYGPLMKLFSFFAKLLPHSLILKGWEALDMRAAAQNTAPPQE</sequence>
<dbReference type="GO" id="GO:0016491">
    <property type="term" value="F:oxidoreductase activity"/>
    <property type="evidence" value="ECO:0007669"/>
    <property type="project" value="UniProtKB-KW"/>
</dbReference>
<dbReference type="PANTHER" id="PTHR43391:SF14">
    <property type="entry name" value="DEHYDROGENASE_REDUCTASE SDR FAMILY PROTEIN 7-LIKE"/>
    <property type="match status" value="1"/>
</dbReference>
<dbReference type="SUPFAM" id="SSF51735">
    <property type="entry name" value="NAD(P)-binding Rossmann-fold domains"/>
    <property type="match status" value="1"/>
</dbReference>
<dbReference type="InterPro" id="IPR036291">
    <property type="entry name" value="NAD(P)-bd_dom_sf"/>
</dbReference>
<dbReference type="CDD" id="cd05233">
    <property type="entry name" value="SDR_c"/>
    <property type="match status" value="1"/>
</dbReference>
<comment type="caution">
    <text evidence="4">The sequence shown here is derived from an EMBL/GenBank/DDBJ whole genome shotgun (WGS) entry which is preliminary data.</text>
</comment>
<comment type="similarity">
    <text evidence="1">Belongs to the short-chain dehydrogenases/reductases (SDR) family.</text>
</comment>
<dbReference type="Pfam" id="PF00106">
    <property type="entry name" value="adh_short"/>
    <property type="match status" value="1"/>
</dbReference>
<reference evidence="4" key="2">
    <citation type="journal article" date="2021" name="PeerJ">
        <title>Extensive microbial diversity within the chicken gut microbiome revealed by metagenomics and culture.</title>
        <authorList>
            <person name="Gilroy R."/>
            <person name="Ravi A."/>
            <person name="Getino M."/>
            <person name="Pursley I."/>
            <person name="Horton D.L."/>
            <person name="Alikhan N.F."/>
            <person name="Baker D."/>
            <person name="Gharbi K."/>
            <person name="Hall N."/>
            <person name="Watson M."/>
            <person name="Adriaenssens E.M."/>
            <person name="Foster-Nyarko E."/>
            <person name="Jarju S."/>
            <person name="Secka A."/>
            <person name="Antonio M."/>
            <person name="Oren A."/>
            <person name="Chaudhuri R.R."/>
            <person name="La Ragione R."/>
            <person name="Hildebrand F."/>
            <person name="Pallen M.J."/>
        </authorList>
    </citation>
    <scope>NUCLEOTIDE SEQUENCE</scope>
    <source>
        <strain evidence="4">CHK123-3438</strain>
    </source>
</reference>
<evidence type="ECO:0000313" key="4">
    <source>
        <dbReference type="EMBL" id="HIT42848.1"/>
    </source>
</evidence>
<dbReference type="PRINTS" id="PR00081">
    <property type="entry name" value="GDHRDH"/>
</dbReference>
<name>A0A9D1GL44_9FIRM</name>
<evidence type="ECO:0000256" key="1">
    <source>
        <dbReference type="ARBA" id="ARBA00006484"/>
    </source>
</evidence>
<organism evidence="4 5">
    <name type="scientific">Candidatus Caccovicinus merdipullorum</name>
    <dbReference type="NCBI Taxonomy" id="2840724"/>
    <lineage>
        <taxon>Bacteria</taxon>
        <taxon>Bacillati</taxon>
        <taxon>Bacillota</taxon>
        <taxon>Clostridia</taxon>
        <taxon>Eubacteriales</taxon>
        <taxon>Candidatus Caccovicinus</taxon>
    </lineage>
</organism>
<dbReference type="GO" id="GO:0005829">
    <property type="term" value="C:cytosol"/>
    <property type="evidence" value="ECO:0007669"/>
    <property type="project" value="TreeGrafter"/>
</dbReference>
<dbReference type="AlphaFoldDB" id="A0A9D1GL44"/>
<proteinExistence type="inferred from homology"/>
<dbReference type="Proteomes" id="UP000886860">
    <property type="component" value="Unassembled WGS sequence"/>
</dbReference>
<dbReference type="PANTHER" id="PTHR43391">
    <property type="entry name" value="RETINOL DEHYDROGENASE-RELATED"/>
    <property type="match status" value="1"/>
</dbReference>
<keyword evidence="2" id="KW-0521">NADP</keyword>
<evidence type="ECO:0000313" key="5">
    <source>
        <dbReference type="Proteomes" id="UP000886860"/>
    </source>
</evidence>
<gene>
    <name evidence="4" type="ORF">IAB60_12275</name>
</gene>
<keyword evidence="3" id="KW-0560">Oxidoreductase</keyword>
<accession>A0A9D1GL44</accession>
<dbReference type="InterPro" id="IPR002347">
    <property type="entry name" value="SDR_fam"/>
</dbReference>